<organism evidence="2 3">
    <name type="scientific">Proteiniclasticum sediminis</name>
    <dbReference type="NCBI Taxonomy" id="2804028"/>
    <lineage>
        <taxon>Bacteria</taxon>
        <taxon>Bacillati</taxon>
        <taxon>Bacillota</taxon>
        <taxon>Clostridia</taxon>
        <taxon>Eubacteriales</taxon>
        <taxon>Clostridiaceae</taxon>
        <taxon>Proteiniclasticum</taxon>
    </lineage>
</organism>
<dbReference type="InterPro" id="IPR036291">
    <property type="entry name" value="NAD(P)-bd_dom_sf"/>
</dbReference>
<dbReference type="GO" id="GO:0043957">
    <property type="term" value="F:acryloyl-CoA reductase (NADPH) activity"/>
    <property type="evidence" value="ECO:0007669"/>
    <property type="project" value="TreeGrafter"/>
</dbReference>
<accession>A0A941CPR3</accession>
<keyword evidence="3" id="KW-1185">Reference proteome</keyword>
<sequence>METYRALILRNEDGQGTAAYESVTAKPLEEGELRIQVQFSGINYKDRLAMNPKTRVVRQYPMVPGIDFSGVVTETRSSRFLVGDQVFLTGFGFGTDTWGGYREQVEVHESFVCKIPSAMTAKEAMILGTGGLTAALSVHALGELKAPAKILVTGGTGGVASHAILILKALGHHVTAVTRNPAHDGYLRSLGADEVILHSTLLEPRKPLSKETWDGVVDAAGGEALGNILTEVRYGAVVAASGNLAGASFQSTVFPFILRGVTLKGVDSVQAPRDLKEKLFGLLATSWKSAQLEETLRQEVPFGKVLEVLQNEPQGAGKDLIVFE</sequence>
<evidence type="ECO:0000313" key="3">
    <source>
        <dbReference type="Proteomes" id="UP000675379"/>
    </source>
</evidence>
<dbReference type="PANTHER" id="PTHR43677:SF1">
    <property type="entry name" value="ACRYLYL-COA REDUCTASE ACUI-RELATED"/>
    <property type="match status" value="1"/>
</dbReference>
<dbReference type="InterPro" id="IPR013149">
    <property type="entry name" value="ADH-like_C"/>
</dbReference>
<dbReference type="Proteomes" id="UP000675379">
    <property type="component" value="Unassembled WGS sequence"/>
</dbReference>
<feature type="domain" description="Enoyl reductase (ER)" evidence="1">
    <location>
        <begin position="14"/>
        <end position="321"/>
    </location>
</feature>
<dbReference type="InterPro" id="IPR013154">
    <property type="entry name" value="ADH-like_N"/>
</dbReference>
<dbReference type="InterPro" id="IPR051397">
    <property type="entry name" value="Zn-ADH-like_protein"/>
</dbReference>
<dbReference type="Pfam" id="PF00107">
    <property type="entry name" value="ADH_zinc_N"/>
    <property type="match status" value="1"/>
</dbReference>
<dbReference type="EMBL" id="JAGSCS010000013">
    <property type="protein sequence ID" value="MBR0576631.1"/>
    <property type="molecule type" value="Genomic_DNA"/>
</dbReference>
<dbReference type="InterPro" id="IPR020843">
    <property type="entry name" value="ER"/>
</dbReference>
<dbReference type="GO" id="GO:0043958">
    <property type="term" value="F:acryloyl-CoA reductase (NADH) activity"/>
    <property type="evidence" value="ECO:0007669"/>
    <property type="project" value="UniProtKB-EC"/>
</dbReference>
<dbReference type="SUPFAM" id="SSF50129">
    <property type="entry name" value="GroES-like"/>
    <property type="match status" value="1"/>
</dbReference>
<evidence type="ECO:0000259" key="1">
    <source>
        <dbReference type="SMART" id="SM00829"/>
    </source>
</evidence>
<dbReference type="PANTHER" id="PTHR43677">
    <property type="entry name" value="SHORT-CHAIN DEHYDROGENASE/REDUCTASE"/>
    <property type="match status" value="1"/>
</dbReference>
<name>A0A941CPR3_9CLOT</name>
<dbReference type="SMART" id="SM00829">
    <property type="entry name" value="PKS_ER"/>
    <property type="match status" value="1"/>
</dbReference>
<keyword evidence="2" id="KW-0560">Oxidoreductase</keyword>
<dbReference type="Gene3D" id="3.90.180.10">
    <property type="entry name" value="Medium-chain alcohol dehydrogenases, catalytic domain"/>
    <property type="match status" value="1"/>
</dbReference>
<dbReference type="SUPFAM" id="SSF51735">
    <property type="entry name" value="NAD(P)-binding Rossmann-fold domains"/>
    <property type="match status" value="1"/>
</dbReference>
<reference evidence="2" key="1">
    <citation type="submission" date="2021-04" db="EMBL/GenBank/DDBJ databases">
        <title>Proteiniclasticum sedimins sp. nov., an obligate anaerobic bacterium isolated from anaerobic sludge.</title>
        <authorList>
            <person name="Liu J."/>
        </authorList>
    </citation>
    <scope>NUCLEOTIDE SEQUENCE</scope>
    <source>
        <strain evidence="2">BAD-10</strain>
    </source>
</reference>
<evidence type="ECO:0000313" key="2">
    <source>
        <dbReference type="EMBL" id="MBR0576631.1"/>
    </source>
</evidence>
<dbReference type="EC" id="1.3.1.95" evidence="2"/>
<protein>
    <submittedName>
        <fullName evidence="2">Acryloyl-CoA reductase</fullName>
        <ecNumber evidence="2">1.3.1.95</ecNumber>
    </submittedName>
</protein>
<dbReference type="NCBIfam" id="TIGR02823">
    <property type="entry name" value="oxido_YhdH"/>
    <property type="match status" value="1"/>
</dbReference>
<comment type="caution">
    <text evidence="2">The sequence shown here is derived from an EMBL/GenBank/DDBJ whole genome shotgun (WGS) entry which is preliminary data.</text>
</comment>
<dbReference type="AlphaFoldDB" id="A0A941CPR3"/>
<dbReference type="Gene3D" id="3.40.50.720">
    <property type="entry name" value="NAD(P)-binding Rossmann-like Domain"/>
    <property type="match status" value="1"/>
</dbReference>
<proteinExistence type="predicted"/>
<dbReference type="RefSeq" id="WP_211801849.1">
    <property type="nucleotide sequence ID" value="NZ_JAGSCS010000013.1"/>
</dbReference>
<dbReference type="CDD" id="cd05280">
    <property type="entry name" value="MDR_yhdh_yhfp"/>
    <property type="match status" value="1"/>
</dbReference>
<dbReference type="InterPro" id="IPR011032">
    <property type="entry name" value="GroES-like_sf"/>
</dbReference>
<dbReference type="Pfam" id="PF08240">
    <property type="entry name" value="ADH_N"/>
    <property type="match status" value="1"/>
</dbReference>
<gene>
    <name evidence="2" type="ORF">KCG48_09800</name>
</gene>
<dbReference type="InterPro" id="IPR014188">
    <property type="entry name" value="Acrylyl-CoA_reductase_AcuI"/>
</dbReference>